<accession>A0ACB8G7P7</accession>
<keyword evidence="2" id="KW-1185">Reference proteome</keyword>
<evidence type="ECO:0000313" key="2">
    <source>
        <dbReference type="Proteomes" id="UP000827872"/>
    </source>
</evidence>
<organism evidence="1 2">
    <name type="scientific">Sphaerodactylus townsendi</name>
    <dbReference type="NCBI Taxonomy" id="933632"/>
    <lineage>
        <taxon>Eukaryota</taxon>
        <taxon>Metazoa</taxon>
        <taxon>Chordata</taxon>
        <taxon>Craniata</taxon>
        <taxon>Vertebrata</taxon>
        <taxon>Euteleostomi</taxon>
        <taxon>Lepidosauria</taxon>
        <taxon>Squamata</taxon>
        <taxon>Bifurcata</taxon>
        <taxon>Gekkota</taxon>
        <taxon>Sphaerodactylidae</taxon>
        <taxon>Sphaerodactylus</taxon>
    </lineage>
</organism>
<sequence>MRFLQDRKTPDWPCRPSSRRGTHLDFQQQALTCLEDSLEDSEPFRRHNRIRLLRRHPASISREQPARRPQLQSTRRKFSLNREEAAGLAKTTKDQSLERSSAARGVEKERPEALEKSCKYDPRSKAATCRDFVEIPKGDEKALKKAVAEIGPVCVGVDASLETFQLYQKGVYYDKDCSSKKLNHGVLVVGYGAQKGIKYWIVKNSWGESWGDKGYILMARDKNNACGIANMASFPKI</sequence>
<comment type="caution">
    <text evidence="1">The sequence shown here is derived from an EMBL/GenBank/DDBJ whole genome shotgun (WGS) entry which is preliminary data.</text>
</comment>
<dbReference type="Proteomes" id="UP000827872">
    <property type="component" value="Linkage Group LG01"/>
</dbReference>
<reference evidence="1" key="1">
    <citation type="submission" date="2021-08" db="EMBL/GenBank/DDBJ databases">
        <title>The first chromosome-level gecko genome reveals the dynamic sex chromosomes of Neotropical dwarf geckos (Sphaerodactylidae: Sphaerodactylus).</title>
        <authorList>
            <person name="Pinto B.J."/>
            <person name="Keating S.E."/>
            <person name="Gamble T."/>
        </authorList>
    </citation>
    <scope>NUCLEOTIDE SEQUENCE</scope>
    <source>
        <strain evidence="1">TG3544</strain>
    </source>
</reference>
<dbReference type="EMBL" id="CM037614">
    <property type="protein sequence ID" value="KAH8015596.1"/>
    <property type="molecule type" value="Genomic_DNA"/>
</dbReference>
<proteinExistence type="predicted"/>
<protein>
    <submittedName>
        <fullName evidence="1">Uncharacterized protein</fullName>
    </submittedName>
</protein>
<gene>
    <name evidence="1" type="ORF">K3G42_005978</name>
</gene>
<evidence type="ECO:0000313" key="1">
    <source>
        <dbReference type="EMBL" id="KAH8015596.1"/>
    </source>
</evidence>
<name>A0ACB8G7P7_9SAUR</name>